<protein>
    <submittedName>
        <fullName evidence="1">Uncharacterized protein</fullName>
    </submittedName>
</protein>
<keyword evidence="2" id="KW-1185">Reference proteome</keyword>
<organism evidence="1 2">
    <name type="scientific">Henosepilachna vigintioctopunctata</name>
    <dbReference type="NCBI Taxonomy" id="420089"/>
    <lineage>
        <taxon>Eukaryota</taxon>
        <taxon>Metazoa</taxon>
        <taxon>Ecdysozoa</taxon>
        <taxon>Arthropoda</taxon>
        <taxon>Hexapoda</taxon>
        <taxon>Insecta</taxon>
        <taxon>Pterygota</taxon>
        <taxon>Neoptera</taxon>
        <taxon>Endopterygota</taxon>
        <taxon>Coleoptera</taxon>
        <taxon>Polyphaga</taxon>
        <taxon>Cucujiformia</taxon>
        <taxon>Coccinelloidea</taxon>
        <taxon>Coccinellidae</taxon>
        <taxon>Epilachninae</taxon>
        <taxon>Epilachnini</taxon>
        <taxon>Henosepilachna</taxon>
    </lineage>
</organism>
<dbReference type="AlphaFoldDB" id="A0AAW1U7C3"/>
<evidence type="ECO:0000313" key="1">
    <source>
        <dbReference type="EMBL" id="KAK9879551.1"/>
    </source>
</evidence>
<evidence type="ECO:0000313" key="2">
    <source>
        <dbReference type="Proteomes" id="UP001431783"/>
    </source>
</evidence>
<reference evidence="1 2" key="1">
    <citation type="submission" date="2023-03" db="EMBL/GenBank/DDBJ databases">
        <title>Genome insight into feeding habits of ladybird beetles.</title>
        <authorList>
            <person name="Li H.-S."/>
            <person name="Huang Y.-H."/>
            <person name="Pang H."/>
        </authorList>
    </citation>
    <scope>NUCLEOTIDE SEQUENCE [LARGE SCALE GENOMIC DNA]</scope>
    <source>
        <strain evidence="1">SYSU_2023b</strain>
        <tissue evidence="1">Whole body</tissue>
    </source>
</reference>
<dbReference type="Proteomes" id="UP001431783">
    <property type="component" value="Unassembled WGS sequence"/>
</dbReference>
<accession>A0AAW1U7C3</accession>
<gene>
    <name evidence="1" type="ORF">WA026_006619</name>
</gene>
<comment type="caution">
    <text evidence="1">The sequence shown here is derived from an EMBL/GenBank/DDBJ whole genome shotgun (WGS) entry which is preliminary data.</text>
</comment>
<dbReference type="EMBL" id="JARQZJ010000062">
    <property type="protein sequence ID" value="KAK9879551.1"/>
    <property type="molecule type" value="Genomic_DNA"/>
</dbReference>
<proteinExistence type="predicted"/>
<name>A0AAW1U7C3_9CUCU</name>
<sequence>MDSNAPESLESFQEMIRKAANECFQKVKDDTGKNKFKICWWDKDLQKIVKERQAAFLKYMEQPSLENYLTSKRLQAYSKKSIKEKKKESFLQFCMDLNYKSSKHMWKDIKRFRSLMIYVLL</sequence>